<evidence type="ECO:0000313" key="1">
    <source>
        <dbReference type="EMBL" id="KAJ0039102.1"/>
    </source>
</evidence>
<name>A0ACC0YM15_9ROSI</name>
<dbReference type="EMBL" id="CM047741">
    <property type="protein sequence ID" value="KAJ0039102.1"/>
    <property type="molecule type" value="Genomic_DNA"/>
</dbReference>
<accession>A0ACC0YM15</accession>
<reference evidence="2" key="1">
    <citation type="journal article" date="2023" name="G3 (Bethesda)">
        <title>Genome assembly and association tests identify interacting loci associated with vigor, precocity, and sex in interspecific pistachio rootstocks.</title>
        <authorList>
            <person name="Palmer W."/>
            <person name="Jacygrad E."/>
            <person name="Sagayaradj S."/>
            <person name="Cavanaugh K."/>
            <person name="Han R."/>
            <person name="Bertier L."/>
            <person name="Beede B."/>
            <person name="Kafkas S."/>
            <person name="Golino D."/>
            <person name="Preece J."/>
            <person name="Michelmore R."/>
        </authorList>
    </citation>
    <scope>NUCLEOTIDE SEQUENCE [LARGE SCALE GENOMIC DNA]</scope>
</reference>
<organism evidence="1 2">
    <name type="scientific">Pistacia integerrima</name>
    <dbReference type="NCBI Taxonomy" id="434235"/>
    <lineage>
        <taxon>Eukaryota</taxon>
        <taxon>Viridiplantae</taxon>
        <taxon>Streptophyta</taxon>
        <taxon>Embryophyta</taxon>
        <taxon>Tracheophyta</taxon>
        <taxon>Spermatophyta</taxon>
        <taxon>Magnoliopsida</taxon>
        <taxon>eudicotyledons</taxon>
        <taxon>Gunneridae</taxon>
        <taxon>Pentapetalae</taxon>
        <taxon>rosids</taxon>
        <taxon>malvids</taxon>
        <taxon>Sapindales</taxon>
        <taxon>Anacardiaceae</taxon>
        <taxon>Pistacia</taxon>
    </lineage>
</organism>
<gene>
    <name evidence="1" type="ORF">Pint_24130</name>
</gene>
<sequence>MASLTPGVLSKLLENTGNKNVKVIGEHRSPLLQVIEIIPSLDDDPFRSRGFFLKLSDSLHSAYVSISHQDLDLIFSDKIQLGQFVYVSRFDSGFPVPVVCGLKALPKRRPCVGSPKDLVSSDLLQLRPPVHFKKESVKGSKTKRLVFEDSKGRAQPEGLELRRLSLDSSRRGWGYNISSASKSKEIAASVAVDKKDSSKNISSMKRPSFSISPLNNKNDNFSPKPKSMPSRNEFRSSTDRTVPCHLVKVPLDHKTWSNRRISWDVLPPIIQDLGKEAVCQRNVAFLSAVRALEEASASEAVIYCLQLFTELCNSSQKLSAGALVEQFLEVHQSMHRAAAMVNSLINKNLPEAKSSTYSSLNSLFPDVWKTLTNRNAMSWVHAAIETDLSKFSLFRKPERSEIVNSDKYHFVILENTPNVTNFNNHLPESNPNPRNRGSFISDSSGKRVPSPTKQHLPSTKKMNPERKDWCKGSGLKKAASLAEKLLLVSHQWFLKYLEDSLKMGFGLGRGEGSSEIACLLRQLKRVNEWLDNVVKGGVEADDRIESLRKKLYGFLLEHVESSVVAGK</sequence>
<keyword evidence="2" id="KW-1185">Reference proteome</keyword>
<protein>
    <submittedName>
        <fullName evidence="1">Uncharacterized protein</fullName>
    </submittedName>
</protein>
<comment type="caution">
    <text evidence="1">The sequence shown here is derived from an EMBL/GenBank/DDBJ whole genome shotgun (WGS) entry which is preliminary data.</text>
</comment>
<proteinExistence type="predicted"/>
<evidence type="ECO:0000313" key="2">
    <source>
        <dbReference type="Proteomes" id="UP001163603"/>
    </source>
</evidence>
<dbReference type="Proteomes" id="UP001163603">
    <property type="component" value="Chromosome 6"/>
</dbReference>